<accession>A0ABY5D4U3</accession>
<gene>
    <name evidence="2" type="ORF">NE857_29800</name>
</gene>
<dbReference type="Gene3D" id="1.10.287.1060">
    <property type="entry name" value="ESAT-6-like"/>
    <property type="match status" value="1"/>
</dbReference>
<feature type="compositionally biased region" description="Basic and acidic residues" evidence="1">
    <location>
        <begin position="675"/>
        <end position="713"/>
    </location>
</feature>
<feature type="compositionally biased region" description="Basic and acidic residues" evidence="1">
    <location>
        <begin position="537"/>
        <end position="553"/>
    </location>
</feature>
<feature type="region of interest" description="Disordered" evidence="1">
    <location>
        <begin position="505"/>
        <end position="732"/>
    </location>
</feature>
<keyword evidence="3" id="KW-1185">Reference proteome</keyword>
<sequence>MLDDPGVAAAAPKSVQEQRDALVDSEKKISPLTFPVPSVSPEYLNSAAAALRRQGESISQTGGSITAAWAGLSECYTAPESETLLQVLDPVATDGENIAGGLASAATALETFAENVQSIKTRWSNLQTEAFELRSRINEEGEDWNKASGWDRVLGNDSPLEVENRALVAKGEQIIEDYVEDENECADAINVGIPGRTTFEKHPEGDGALDPNVFYHGYEQDLSELAVEWGSEPAGTDHGWWIDAGAAVWDFGVGAVEGTGAMLGVHSSEGWLAQSWGDSLKEYHWDNLTSAAALVGMYDAESDSLGWTGGEGVKEAWKDLAHSVVPWEEWGERPGYVIGTAVLNIGAMVGGAVLTATGVGSVVGVPLMAWRGAAILDGMGSSGRGGSGLDVDLSDLPSNTQINAQVSSGQMEIIKAYMDHLVNPVYPDTGDLGGSSDQAGEASGAGRGSTSGARQQGDASGTPVSAQRAGEEQLPTGGQLDAFEQMILNEPDLVQAGDKYRPSFKKLDDELGESGGDSWSGGSGLGRQPAGDGPSGEMHRGTESNPELDRDQSVDLSDTGEPGSRRGSSSDSGQATASEHSRSPVAVLDRESNGSGNDGPGGRDDRDVTEGGQGRTEAAGGTLAGGGSSSGGSDGPGHGSDLGQGHGDSRDQNGSQDDGSNSSSSREGSHQGNPWDKEWNNEKLDERYRPPTVSDADRQRTIEKGVPPKEGDPKYPGANTPFAEKSGLKPDSVYDVKGRGRFYTDGSGKVSYIDTHPGQKGDRNPDLRVPKEDARYAVDVLEHPGRKYFFETDIESRTTHAHGELRRIRVDEDGNAASRNSGDSNGDTGESSGQKKSKSDPYRSGDQSKEGAEGRRDYTEGDNIYHPAEWDGGHFFGTGFGGSGHRLNIYSQLRELNQPVTGSNKETNFFGDCSGLSGGLIGLPARHAPSL</sequence>
<feature type="compositionally biased region" description="Basic and acidic residues" evidence="1">
    <location>
        <begin position="757"/>
        <end position="770"/>
    </location>
</feature>
<evidence type="ECO:0000313" key="2">
    <source>
        <dbReference type="EMBL" id="USY19396.1"/>
    </source>
</evidence>
<feature type="compositionally biased region" description="Low complexity" evidence="1">
    <location>
        <begin position="652"/>
        <end position="673"/>
    </location>
</feature>
<feature type="compositionally biased region" description="Basic and acidic residues" evidence="1">
    <location>
        <begin position="837"/>
        <end position="859"/>
    </location>
</feature>
<feature type="region of interest" description="Disordered" evidence="1">
    <location>
        <begin position="745"/>
        <end position="770"/>
    </location>
</feature>
<dbReference type="RefSeq" id="WP_254418625.1">
    <property type="nucleotide sequence ID" value="NZ_BAAAJB010000092.1"/>
</dbReference>
<feature type="compositionally biased region" description="Gly residues" evidence="1">
    <location>
        <begin position="513"/>
        <end position="525"/>
    </location>
</feature>
<feature type="region of interest" description="Disordered" evidence="1">
    <location>
        <begin position="799"/>
        <end position="864"/>
    </location>
</feature>
<name>A0ABY5D4U3_9ACTN</name>
<feature type="region of interest" description="Disordered" evidence="1">
    <location>
        <begin position="428"/>
        <end position="474"/>
    </location>
</feature>
<feature type="compositionally biased region" description="Gly residues" evidence="1">
    <location>
        <begin position="622"/>
        <end position="646"/>
    </location>
</feature>
<protein>
    <submittedName>
        <fullName evidence="2">Uncharacterized protein</fullName>
    </submittedName>
</protein>
<feature type="compositionally biased region" description="Polar residues" evidence="1">
    <location>
        <begin position="817"/>
        <end position="834"/>
    </location>
</feature>
<evidence type="ECO:0000313" key="3">
    <source>
        <dbReference type="Proteomes" id="UP001055940"/>
    </source>
</evidence>
<evidence type="ECO:0000256" key="1">
    <source>
        <dbReference type="SAM" id="MobiDB-lite"/>
    </source>
</evidence>
<dbReference type="Proteomes" id="UP001055940">
    <property type="component" value="Chromosome"/>
</dbReference>
<proteinExistence type="predicted"/>
<feature type="region of interest" description="Disordered" evidence="1">
    <location>
        <begin position="1"/>
        <end position="21"/>
    </location>
</feature>
<reference evidence="2" key="1">
    <citation type="submission" date="2022-06" db="EMBL/GenBank/DDBJ databases">
        <authorList>
            <person name="Ping M."/>
        </authorList>
    </citation>
    <scope>NUCLEOTIDE SEQUENCE</scope>
    <source>
        <strain evidence="2">JCM11759T</strain>
    </source>
</reference>
<organism evidence="2 3">
    <name type="scientific">Nocardiopsis exhalans</name>
    <dbReference type="NCBI Taxonomy" id="163604"/>
    <lineage>
        <taxon>Bacteria</taxon>
        <taxon>Bacillati</taxon>
        <taxon>Actinomycetota</taxon>
        <taxon>Actinomycetes</taxon>
        <taxon>Streptosporangiales</taxon>
        <taxon>Nocardiopsidaceae</taxon>
        <taxon>Nocardiopsis</taxon>
    </lineage>
</organism>
<dbReference type="EMBL" id="CP099837">
    <property type="protein sequence ID" value="USY19396.1"/>
    <property type="molecule type" value="Genomic_DNA"/>
</dbReference>
<feature type="compositionally biased region" description="Basic and acidic residues" evidence="1">
    <location>
        <begin position="799"/>
        <end position="812"/>
    </location>
</feature>